<comment type="caution">
    <text evidence="1">The sequence shown here is derived from an EMBL/GenBank/DDBJ whole genome shotgun (WGS) entry which is preliminary data.</text>
</comment>
<dbReference type="PATRIC" id="fig|1088721.3.peg.4708"/>
<reference evidence="1 2" key="1">
    <citation type="journal article" date="2012" name="J. Bacteriol.">
        <title>Genome sequence of benzo(a)pyrene-degrading bacterium Novosphingobium pentaromativorans US6-1.</title>
        <authorList>
            <person name="Luo Y.R."/>
            <person name="Kang S.G."/>
            <person name="Kim S.J."/>
            <person name="Kim M.R."/>
            <person name="Li N."/>
            <person name="Lee J.H."/>
            <person name="Kwon K.K."/>
        </authorList>
    </citation>
    <scope>NUCLEOTIDE SEQUENCE [LARGE SCALE GENOMIC DNA]</scope>
    <source>
        <strain evidence="1 2">US6-1</strain>
    </source>
</reference>
<sequence>MTRKHMLKLAASLSEGAHSQERAVLRSFSKGEGEHPGFSFTRYWWQGEGPRDGIAPWVRKKLRPGDDPIFGHAARSEVLLPPCAPGDYANIDFLLQRFDETLPPFENHAMVQVKLALDESEPWHSGYERVRAFARDHFADRFPVILVAHIPGTAGLEGNGSHVHCIVLSRFLSVNGLRGACHLLCSDRGYAAALSAWRQHTNVGEAAA</sequence>
<dbReference type="AlphaFoldDB" id="G6EKC4"/>
<evidence type="ECO:0000313" key="1">
    <source>
        <dbReference type="EMBL" id="EHJ58227.1"/>
    </source>
</evidence>
<dbReference type="Proteomes" id="UP000004030">
    <property type="component" value="Unassembled WGS sequence"/>
</dbReference>
<name>G6EKC4_9SPHN</name>
<proteinExistence type="predicted"/>
<dbReference type="RefSeq" id="WP_007015702.1">
    <property type="nucleotide sequence ID" value="NZ_AGFM01000093.1"/>
</dbReference>
<protein>
    <recommendedName>
        <fullName evidence="3">MobA/MobL protein domain-containing protein</fullName>
    </recommendedName>
</protein>
<evidence type="ECO:0008006" key="3">
    <source>
        <dbReference type="Google" id="ProtNLM"/>
    </source>
</evidence>
<accession>G6EKC4</accession>
<organism evidence="1 2">
    <name type="scientific">Novosphingobium pentaromativorans US6-1</name>
    <dbReference type="NCBI Taxonomy" id="1088721"/>
    <lineage>
        <taxon>Bacteria</taxon>
        <taxon>Pseudomonadati</taxon>
        <taxon>Pseudomonadota</taxon>
        <taxon>Alphaproteobacteria</taxon>
        <taxon>Sphingomonadales</taxon>
        <taxon>Sphingomonadaceae</taxon>
        <taxon>Novosphingobium</taxon>
    </lineage>
</organism>
<dbReference type="EMBL" id="AGFM01000093">
    <property type="protein sequence ID" value="EHJ58227.1"/>
    <property type="molecule type" value="Genomic_DNA"/>
</dbReference>
<evidence type="ECO:0000313" key="2">
    <source>
        <dbReference type="Proteomes" id="UP000004030"/>
    </source>
</evidence>
<dbReference type="eggNOG" id="ENOG503105C">
    <property type="taxonomic scope" value="Bacteria"/>
</dbReference>
<gene>
    <name evidence="1" type="ORF">NSU_4795</name>
</gene>
<keyword evidence="2" id="KW-1185">Reference proteome</keyword>